<sequence>MGKKIIVLTGSPRRGGNSDCIAEAFIAGAKEAGHEVIKIETGALDVKGCRACDGCYRGDRACFFNDDFNRIAEDILTADAVVFAAPLYWFSFPAQLKNVIDKFYAFVAGGKNFKGKECVLLVCGGDESETAFDGVTASYERIASYLEWTDRGKLIVTGVNAKGDAAATDAPQRAKKMGLEF</sequence>
<name>A0AAU8ABM8_9FIRM</name>
<dbReference type="Gene3D" id="3.40.50.360">
    <property type="match status" value="1"/>
</dbReference>
<feature type="domain" description="NADPH-dependent FMN reductase-like" evidence="3">
    <location>
        <begin position="4"/>
        <end position="129"/>
    </location>
</feature>
<dbReference type="AlphaFoldDB" id="A0AAU8ABM8"/>
<protein>
    <submittedName>
        <fullName evidence="4">Flavodoxin family protein</fullName>
    </submittedName>
</protein>
<dbReference type="Pfam" id="PF03358">
    <property type="entry name" value="FMN_red"/>
    <property type="match status" value="1"/>
</dbReference>
<dbReference type="InterPro" id="IPR051796">
    <property type="entry name" value="ISF_SsuE-like"/>
</dbReference>
<gene>
    <name evidence="4" type="ORF">PUP29_04325</name>
</gene>
<keyword evidence="2" id="KW-0288">FMN</keyword>
<evidence type="ECO:0000256" key="2">
    <source>
        <dbReference type="ARBA" id="ARBA00022643"/>
    </source>
</evidence>
<keyword evidence="1" id="KW-0285">Flavoprotein</keyword>
<dbReference type="PANTHER" id="PTHR43278">
    <property type="entry name" value="NAD(P)H-DEPENDENT FMN-CONTAINING OXIDOREDUCTASE YWQN-RELATED"/>
    <property type="match status" value="1"/>
</dbReference>
<evidence type="ECO:0000256" key="1">
    <source>
        <dbReference type="ARBA" id="ARBA00022630"/>
    </source>
</evidence>
<proteinExistence type="predicted"/>
<evidence type="ECO:0000259" key="3">
    <source>
        <dbReference type="Pfam" id="PF03358"/>
    </source>
</evidence>
<reference evidence="4" key="1">
    <citation type="submission" date="2023-02" db="EMBL/GenBank/DDBJ databases">
        <title>Gut commensal Christensenella minuta modulates host metabolism via a new class of secondary bile acids.</title>
        <authorList>
            <person name="Liu C."/>
        </authorList>
    </citation>
    <scope>NUCLEOTIDE SEQUENCE</scope>
    <source>
        <strain evidence="4">CA70</strain>
    </source>
</reference>
<organism evidence="4">
    <name type="scientific">Christensenella massiliensis</name>
    <dbReference type="NCBI Taxonomy" id="1805714"/>
    <lineage>
        <taxon>Bacteria</taxon>
        <taxon>Bacillati</taxon>
        <taxon>Bacillota</taxon>
        <taxon>Clostridia</taxon>
        <taxon>Christensenellales</taxon>
        <taxon>Christensenellaceae</taxon>
        <taxon>Christensenella</taxon>
    </lineage>
</organism>
<dbReference type="RefSeq" id="WP_079547002.1">
    <property type="nucleotide sequence ID" value="NZ_CP117826.1"/>
</dbReference>
<dbReference type="PANTHER" id="PTHR43278:SF4">
    <property type="entry name" value="NAD(P)H-DEPENDENT FMN-CONTAINING OXIDOREDUCTASE YWQN-RELATED"/>
    <property type="match status" value="1"/>
</dbReference>
<dbReference type="SUPFAM" id="SSF52218">
    <property type="entry name" value="Flavoproteins"/>
    <property type="match status" value="1"/>
</dbReference>
<dbReference type="InterPro" id="IPR005025">
    <property type="entry name" value="FMN_Rdtase-like_dom"/>
</dbReference>
<accession>A0AAU8ABM8</accession>
<dbReference type="InterPro" id="IPR029039">
    <property type="entry name" value="Flavoprotein-like_sf"/>
</dbReference>
<evidence type="ECO:0000313" key="4">
    <source>
        <dbReference type="EMBL" id="XCC63147.1"/>
    </source>
</evidence>
<dbReference type="GO" id="GO:0016491">
    <property type="term" value="F:oxidoreductase activity"/>
    <property type="evidence" value="ECO:0007669"/>
    <property type="project" value="InterPro"/>
</dbReference>
<dbReference type="EMBL" id="CP117826">
    <property type="protein sequence ID" value="XCC63147.1"/>
    <property type="molecule type" value="Genomic_DNA"/>
</dbReference>